<evidence type="ECO:0000313" key="2">
    <source>
        <dbReference type="Proteomes" id="UP000466831"/>
    </source>
</evidence>
<proteinExistence type="predicted"/>
<dbReference type="InterPro" id="IPR010310">
    <property type="entry name" value="T7SS_ESAT-6-like"/>
</dbReference>
<organism evidence="1 2">
    <name type="scientific">Mycobacterium marseillense</name>
    <dbReference type="NCBI Taxonomy" id="701042"/>
    <lineage>
        <taxon>Bacteria</taxon>
        <taxon>Bacillati</taxon>
        <taxon>Actinomycetota</taxon>
        <taxon>Actinomycetes</taxon>
        <taxon>Mycobacteriales</taxon>
        <taxon>Mycobacteriaceae</taxon>
        <taxon>Mycobacterium</taxon>
        <taxon>Mycobacterium avium complex (MAC)</taxon>
    </lineage>
</organism>
<reference evidence="1 2" key="1">
    <citation type="journal article" date="2019" name="Emerg. Microbes Infect.">
        <title>Comprehensive subspecies identification of 175 nontuberculous mycobacteria species based on 7547 genomic profiles.</title>
        <authorList>
            <person name="Matsumoto Y."/>
            <person name="Kinjo T."/>
            <person name="Motooka D."/>
            <person name="Nabeya D."/>
            <person name="Jung N."/>
            <person name="Uechi K."/>
            <person name="Horii T."/>
            <person name="Iida T."/>
            <person name="Fujita J."/>
            <person name="Nakamura S."/>
        </authorList>
    </citation>
    <scope>NUCLEOTIDE SEQUENCE [LARGE SCALE GENOMIC DNA]</scope>
    <source>
        <strain evidence="1 2">JCM 17324</strain>
    </source>
</reference>
<gene>
    <name evidence="1" type="primary">esxU</name>
    <name evidence="1" type="ORF">MMARJ_26870</name>
</gene>
<dbReference type="NCBIfam" id="TIGR03930">
    <property type="entry name" value="WXG100_ESAT6"/>
    <property type="match status" value="1"/>
</dbReference>
<dbReference type="Proteomes" id="UP000466831">
    <property type="component" value="Chromosome"/>
</dbReference>
<accession>A0ABM7JDJ9</accession>
<name>A0ABM7JDJ9_9MYCO</name>
<dbReference type="SUPFAM" id="SSF140453">
    <property type="entry name" value="EsxAB dimer-like"/>
    <property type="match status" value="1"/>
</dbReference>
<evidence type="ECO:0000313" key="1">
    <source>
        <dbReference type="EMBL" id="BBY11947.1"/>
    </source>
</evidence>
<protein>
    <recommendedName>
        <fullName evidence="3">ESAT-6-like protein</fullName>
    </recommendedName>
</protein>
<keyword evidence="2" id="KW-1185">Reference proteome</keyword>
<dbReference type="Pfam" id="PF06013">
    <property type="entry name" value="WXG100"/>
    <property type="match status" value="1"/>
</dbReference>
<dbReference type="EMBL" id="AP022584">
    <property type="protein sequence ID" value="BBY11947.1"/>
    <property type="molecule type" value="Genomic_DNA"/>
</dbReference>
<dbReference type="InterPro" id="IPR036689">
    <property type="entry name" value="ESAT-6-like_sf"/>
</dbReference>
<evidence type="ECO:0008006" key="3">
    <source>
        <dbReference type="Google" id="ProtNLM"/>
    </source>
</evidence>
<dbReference type="Gene3D" id="1.10.287.1060">
    <property type="entry name" value="ESAT-6-like"/>
    <property type="match status" value="1"/>
</dbReference>
<sequence>MTNSWNRTTGRAVVLGMAAPNPLSTDFDLMRSVAGTTDARNEEIRAMLQAFIGRMSGVPPSAWGGLAATRFKDVIDRWNAESVRLYHALHAIADTIRQNAATLQEAGHSHADRIAAAGGNL</sequence>